<accession>A0A6J7HNG5</accession>
<dbReference type="GO" id="GO:0008725">
    <property type="term" value="F:DNA-3-methyladenine glycosylase activity"/>
    <property type="evidence" value="ECO:0007669"/>
    <property type="project" value="InterPro"/>
</dbReference>
<sequence>MRAELAPHARHGTGVSTGVVAGTDGITRCPWCVSSPDYMEYHDREWGRPVRGDAAIFERISLEAFQSGLSWLTILRKRPAFRSAFAGFAPESIAAFGPADIGRLMDDAGIVRNHRKIEATISNAQAVVRLLDREGEGGLDALFWSFKPSVDHGRPATLADVPAATKASADLSAALKSIGLAWVGPTTMYAAMQACGLVDDHLIGCMAAVD</sequence>
<dbReference type="InterPro" id="IPR005019">
    <property type="entry name" value="Adenine_glyco"/>
</dbReference>
<dbReference type="Pfam" id="PF03352">
    <property type="entry name" value="Adenine_glyco"/>
    <property type="match status" value="1"/>
</dbReference>
<dbReference type="GO" id="GO:0006284">
    <property type="term" value="P:base-excision repair"/>
    <property type="evidence" value="ECO:0007669"/>
    <property type="project" value="InterPro"/>
</dbReference>
<dbReference type="PANTHER" id="PTHR30037">
    <property type="entry name" value="DNA-3-METHYLADENINE GLYCOSYLASE 1"/>
    <property type="match status" value="1"/>
</dbReference>
<dbReference type="InterPro" id="IPR011257">
    <property type="entry name" value="DNA_glycosylase"/>
</dbReference>
<name>A0A6J7HNG5_9ZZZZ</name>
<proteinExistence type="predicted"/>
<dbReference type="PANTHER" id="PTHR30037:SF4">
    <property type="entry name" value="DNA-3-METHYLADENINE GLYCOSYLASE I"/>
    <property type="match status" value="1"/>
</dbReference>
<reference evidence="1" key="1">
    <citation type="submission" date="2020-05" db="EMBL/GenBank/DDBJ databases">
        <authorList>
            <person name="Chiriac C."/>
            <person name="Salcher M."/>
            <person name="Ghai R."/>
            <person name="Kavagutti S V."/>
        </authorList>
    </citation>
    <scope>NUCLEOTIDE SEQUENCE</scope>
</reference>
<dbReference type="SUPFAM" id="SSF48150">
    <property type="entry name" value="DNA-glycosylase"/>
    <property type="match status" value="1"/>
</dbReference>
<organism evidence="1">
    <name type="scientific">freshwater metagenome</name>
    <dbReference type="NCBI Taxonomy" id="449393"/>
    <lineage>
        <taxon>unclassified sequences</taxon>
        <taxon>metagenomes</taxon>
        <taxon>ecological metagenomes</taxon>
    </lineage>
</organism>
<dbReference type="Gene3D" id="1.10.340.30">
    <property type="entry name" value="Hypothetical protein, domain 2"/>
    <property type="match status" value="1"/>
</dbReference>
<dbReference type="AlphaFoldDB" id="A0A6J7HNG5"/>
<dbReference type="InterPro" id="IPR052891">
    <property type="entry name" value="DNA-3mA_glycosylase"/>
</dbReference>
<protein>
    <submittedName>
        <fullName evidence="1">Unannotated protein</fullName>
    </submittedName>
</protein>
<dbReference type="EMBL" id="CAFBNB010000024">
    <property type="protein sequence ID" value="CAB4920938.1"/>
    <property type="molecule type" value="Genomic_DNA"/>
</dbReference>
<gene>
    <name evidence="1" type="ORF">UFOPK3720_00218</name>
</gene>
<evidence type="ECO:0000313" key="1">
    <source>
        <dbReference type="EMBL" id="CAB4920938.1"/>
    </source>
</evidence>